<proteinExistence type="predicted"/>
<sequence>MQLSMAEKAWAVTQLKEPALMLHSVEAFTTIWVTSLGVFGGLLALAGAGHLADAVASLLLRAPRPF</sequence>
<organism evidence="2 3">
    <name type="scientific">Cryobacterium psychrophilum</name>
    <dbReference type="NCBI Taxonomy" id="41988"/>
    <lineage>
        <taxon>Bacteria</taxon>
        <taxon>Bacillati</taxon>
        <taxon>Actinomycetota</taxon>
        <taxon>Actinomycetes</taxon>
        <taxon>Micrococcales</taxon>
        <taxon>Microbacteriaceae</taxon>
        <taxon>Cryobacterium</taxon>
    </lineage>
</organism>
<evidence type="ECO:0000313" key="3">
    <source>
        <dbReference type="Proteomes" id="UP000298218"/>
    </source>
</evidence>
<keyword evidence="1" id="KW-0812">Transmembrane</keyword>
<protein>
    <submittedName>
        <fullName evidence="2">Uncharacterized protein</fullName>
    </submittedName>
</protein>
<keyword evidence="1" id="KW-1133">Transmembrane helix</keyword>
<dbReference type="Proteomes" id="UP000298218">
    <property type="component" value="Unassembled WGS sequence"/>
</dbReference>
<name>A0A4Y8KRX4_9MICO</name>
<dbReference type="AlphaFoldDB" id="A0A4Y8KRX4"/>
<evidence type="ECO:0000256" key="1">
    <source>
        <dbReference type="SAM" id="Phobius"/>
    </source>
</evidence>
<feature type="transmembrane region" description="Helical" evidence="1">
    <location>
        <begin position="31"/>
        <end position="60"/>
    </location>
</feature>
<keyword evidence="1" id="KW-0472">Membrane</keyword>
<dbReference type="EMBL" id="SOHQ01000001">
    <property type="protein sequence ID" value="TFD82364.1"/>
    <property type="molecule type" value="Genomic_DNA"/>
</dbReference>
<reference evidence="2 3" key="1">
    <citation type="submission" date="2019-03" db="EMBL/GenBank/DDBJ databases">
        <title>Genomics of glacier-inhabiting Cryobacterium strains.</title>
        <authorList>
            <person name="Liu Q."/>
            <person name="Xin Y.-H."/>
        </authorList>
    </citation>
    <scope>NUCLEOTIDE SEQUENCE [LARGE SCALE GENOMIC DNA]</scope>
    <source>
        <strain evidence="2 3">CGMCC 1.4292</strain>
    </source>
</reference>
<keyword evidence="3" id="KW-1185">Reference proteome</keyword>
<comment type="caution">
    <text evidence="2">The sequence shown here is derived from an EMBL/GenBank/DDBJ whole genome shotgun (WGS) entry which is preliminary data.</text>
</comment>
<gene>
    <name evidence="2" type="ORF">E3T53_00340</name>
</gene>
<accession>A0A4Y8KRX4</accession>
<dbReference type="RefSeq" id="WP_134171749.1">
    <property type="nucleotide sequence ID" value="NZ_SODI01000001.1"/>
</dbReference>
<evidence type="ECO:0000313" key="2">
    <source>
        <dbReference type="EMBL" id="TFD82364.1"/>
    </source>
</evidence>